<dbReference type="OMA" id="CERTDQG"/>
<name>A0A1U8BIP1_NELNU</name>
<dbReference type="Pfam" id="PF24904">
    <property type="entry name" value="RVE6"/>
    <property type="match status" value="1"/>
</dbReference>
<dbReference type="InterPro" id="IPR009057">
    <property type="entry name" value="Homeodomain-like_sf"/>
</dbReference>
<organism evidence="10 11">
    <name type="scientific">Nelumbo nucifera</name>
    <name type="common">Sacred lotus</name>
    <dbReference type="NCBI Taxonomy" id="4432"/>
    <lineage>
        <taxon>Eukaryota</taxon>
        <taxon>Viridiplantae</taxon>
        <taxon>Streptophyta</taxon>
        <taxon>Embryophyta</taxon>
        <taxon>Tracheophyta</taxon>
        <taxon>Spermatophyta</taxon>
        <taxon>Magnoliopsida</taxon>
        <taxon>Proteales</taxon>
        <taxon>Nelumbonaceae</taxon>
        <taxon>Nelumbo</taxon>
    </lineage>
</organism>
<feature type="region of interest" description="Disordered" evidence="6">
    <location>
        <begin position="102"/>
        <end position="129"/>
    </location>
</feature>
<dbReference type="GO" id="GO:0010468">
    <property type="term" value="P:regulation of gene expression"/>
    <property type="evidence" value="ECO:0007669"/>
    <property type="project" value="UniProtKB-ARBA"/>
</dbReference>
<feature type="region of interest" description="Disordered" evidence="6">
    <location>
        <begin position="293"/>
        <end position="324"/>
    </location>
</feature>
<sequence length="324" mass="35809">MVSVNPNPNPSDGLFLDPMEMALPGLGSLAPTTTPSDDPAKKIRKPYTITKSRESWTEQEHDKFLEALQLFDRDWKKIEAFVGSKTVIQIRSHAQKYFLKVQKNGTSEHVPPPRPKRKAAHPYPQKASKNAPVLSQVTGAFQSSSALLEPGYILRPDSSSMLGYPIRGATSWVHNSSPPVNVSHMAKDNMGSAMPTALNNCCSSTESTPRRWPTCERTDQGNQGPPLRVMPDFAQVYSFIGSVFDPKTSGHLQKLKEMDPIDVETVLLLMRNLSINLSSPDFEDHRRLLSSYDVDSDKAKPGSSNHSLQGDDPNNTPSVRTKGE</sequence>
<reference evidence="11" key="1">
    <citation type="submission" date="2025-08" db="UniProtKB">
        <authorList>
            <consortium name="RefSeq"/>
        </authorList>
    </citation>
    <scope>IDENTIFICATION</scope>
</reference>
<dbReference type="OrthoDB" id="118550at2759"/>
<dbReference type="InterPro" id="IPR017930">
    <property type="entry name" value="Myb_dom"/>
</dbReference>
<evidence type="ECO:0000259" key="8">
    <source>
        <dbReference type="PROSITE" id="PS51293"/>
    </source>
</evidence>
<comment type="subcellular location">
    <subcellularLocation>
        <location evidence="1">Nucleus</location>
    </subcellularLocation>
</comment>
<evidence type="ECO:0000256" key="2">
    <source>
        <dbReference type="ARBA" id="ARBA00023015"/>
    </source>
</evidence>
<dbReference type="PANTHER" id="PTHR12802">
    <property type="entry name" value="SWI/SNF COMPLEX-RELATED"/>
    <property type="match status" value="1"/>
</dbReference>
<evidence type="ECO:0000256" key="1">
    <source>
        <dbReference type="ARBA" id="ARBA00004123"/>
    </source>
</evidence>
<evidence type="ECO:0000259" key="7">
    <source>
        <dbReference type="PROSITE" id="PS50090"/>
    </source>
</evidence>
<dbReference type="RefSeq" id="XP_010276889.1">
    <property type="nucleotide sequence ID" value="XM_010278587.2"/>
</dbReference>
<keyword evidence="2" id="KW-0805">Transcription regulation</keyword>
<dbReference type="Pfam" id="PF00249">
    <property type="entry name" value="Myb_DNA-binding"/>
    <property type="match status" value="1"/>
</dbReference>
<dbReference type="SMART" id="SM00717">
    <property type="entry name" value="SANT"/>
    <property type="match status" value="1"/>
</dbReference>
<evidence type="ECO:0000256" key="4">
    <source>
        <dbReference type="ARBA" id="ARBA00023163"/>
    </source>
</evidence>
<gene>
    <name evidence="11" type="primary">LOC104611510</name>
</gene>
<dbReference type="Proteomes" id="UP000189703">
    <property type="component" value="Unplaced"/>
</dbReference>
<dbReference type="STRING" id="4432.A0A1U8BIP1"/>
<dbReference type="InterPro" id="IPR017884">
    <property type="entry name" value="SANT_dom"/>
</dbReference>
<dbReference type="GeneID" id="104611510"/>
<feature type="domain" description="SANT" evidence="8">
    <location>
        <begin position="51"/>
        <end position="104"/>
    </location>
</feature>
<evidence type="ECO:0000313" key="10">
    <source>
        <dbReference type="Proteomes" id="UP000189703"/>
    </source>
</evidence>
<dbReference type="FunFam" id="1.10.10.60:FF:000023">
    <property type="entry name" value="protein REVEILLE 6 isoform X1"/>
    <property type="match status" value="1"/>
</dbReference>
<keyword evidence="5" id="KW-0539">Nucleus</keyword>
<keyword evidence="4" id="KW-0804">Transcription</keyword>
<dbReference type="PROSITE" id="PS51294">
    <property type="entry name" value="HTH_MYB"/>
    <property type="match status" value="1"/>
</dbReference>
<dbReference type="Gene3D" id="1.10.10.60">
    <property type="entry name" value="Homeodomain-like"/>
    <property type="match status" value="1"/>
</dbReference>
<proteinExistence type="predicted"/>
<dbReference type="GO" id="GO:0003677">
    <property type="term" value="F:DNA binding"/>
    <property type="evidence" value="ECO:0007669"/>
    <property type="project" value="UniProtKB-KW"/>
</dbReference>
<keyword evidence="3" id="KW-0238">DNA-binding</keyword>
<feature type="region of interest" description="Disordered" evidence="6">
    <location>
        <begin position="202"/>
        <end position="227"/>
    </location>
</feature>
<dbReference type="AlphaFoldDB" id="A0A1U8BIP1"/>
<feature type="compositionally biased region" description="Polar residues" evidence="6">
    <location>
        <begin position="302"/>
        <end position="324"/>
    </location>
</feature>
<dbReference type="InterPro" id="IPR006447">
    <property type="entry name" value="Myb_dom_plants"/>
</dbReference>
<dbReference type="SUPFAM" id="SSF46689">
    <property type="entry name" value="Homeodomain-like"/>
    <property type="match status" value="1"/>
</dbReference>
<dbReference type="CDD" id="cd00167">
    <property type="entry name" value="SANT"/>
    <property type="match status" value="1"/>
</dbReference>
<dbReference type="InterPro" id="IPR001005">
    <property type="entry name" value="SANT/Myb"/>
</dbReference>
<keyword evidence="10" id="KW-1185">Reference proteome</keyword>
<dbReference type="InParanoid" id="A0A1U8BIP1"/>
<dbReference type="NCBIfam" id="TIGR01557">
    <property type="entry name" value="myb_SHAQKYF"/>
    <property type="match status" value="1"/>
</dbReference>
<accession>A0A1U8BIP1</accession>
<dbReference type="GO" id="GO:0005634">
    <property type="term" value="C:nucleus"/>
    <property type="evidence" value="ECO:0007669"/>
    <property type="project" value="UniProtKB-SubCell"/>
</dbReference>
<dbReference type="PROSITE" id="PS51293">
    <property type="entry name" value="SANT"/>
    <property type="match status" value="1"/>
</dbReference>
<feature type="region of interest" description="Disordered" evidence="6">
    <location>
        <begin position="25"/>
        <end position="44"/>
    </location>
</feature>
<evidence type="ECO:0000259" key="9">
    <source>
        <dbReference type="PROSITE" id="PS51294"/>
    </source>
</evidence>
<evidence type="ECO:0000256" key="6">
    <source>
        <dbReference type="SAM" id="MobiDB-lite"/>
    </source>
</evidence>
<protein>
    <submittedName>
        <fullName evidence="11">Protein REVEILLE 6-like</fullName>
    </submittedName>
</protein>
<dbReference type="PANTHER" id="PTHR12802:SF103">
    <property type="entry name" value="PROTEIN REVEILLE 6"/>
    <property type="match status" value="1"/>
</dbReference>
<evidence type="ECO:0000256" key="3">
    <source>
        <dbReference type="ARBA" id="ARBA00023125"/>
    </source>
</evidence>
<dbReference type="FunCoup" id="A0A1U8BIP1">
    <property type="interactions" value="368"/>
</dbReference>
<evidence type="ECO:0000313" key="11">
    <source>
        <dbReference type="RefSeq" id="XP_010276889.1"/>
    </source>
</evidence>
<dbReference type="KEGG" id="nnu:104611510"/>
<dbReference type="eggNOG" id="KOG0724">
    <property type="taxonomic scope" value="Eukaryota"/>
</dbReference>
<feature type="domain" description="Myb-like" evidence="7">
    <location>
        <begin position="48"/>
        <end position="98"/>
    </location>
</feature>
<dbReference type="PROSITE" id="PS50090">
    <property type="entry name" value="MYB_LIKE"/>
    <property type="match status" value="1"/>
</dbReference>
<feature type="domain" description="HTH myb-type" evidence="9">
    <location>
        <begin position="48"/>
        <end position="102"/>
    </location>
</feature>
<evidence type="ECO:0000256" key="5">
    <source>
        <dbReference type="ARBA" id="ARBA00023242"/>
    </source>
</evidence>